<dbReference type="OrthoDB" id="4823019at2"/>
<evidence type="ECO:0000313" key="1">
    <source>
        <dbReference type="EMBL" id="KAE8763197.1"/>
    </source>
</evidence>
<dbReference type="RefSeq" id="WP_152201190.1">
    <property type="nucleotide sequence ID" value="NZ_VUKF01000006.1"/>
</dbReference>
<dbReference type="AlphaFoldDB" id="A0A7J5ULD9"/>
<keyword evidence="2" id="KW-1185">Reference proteome</keyword>
<sequence length="264" mass="27084">MGRLVLGVLCADAPQQDLTRADVAVVRLDPDDATPWANLATGATHAVVLGERRHELAVRHHAALAADLGLAVAWRAEMLGPLALVAAARYTAQNAPSVGLAPAVLDAAVAALWNGAWVPKVARLDHPAPSLAQHLRSWLPVPGGYLVTLTGEPRVERVTSARAAAAGRRGHLLRSEGALPAAARDLAQDRSGAADVTAVAGFDRPAAGRFGPGAVELVALPENVGPPAPGPHVACPACGVQVPAGFCPYCRVRRAETAHAGAEA</sequence>
<name>A0A7J5ULD9_9MICO</name>
<protein>
    <submittedName>
        <fullName evidence="1">Uncharacterized protein</fullName>
    </submittedName>
</protein>
<organism evidence="1 2">
    <name type="scientific">Georgenia thermotolerans</name>
    <dbReference type="NCBI Taxonomy" id="527326"/>
    <lineage>
        <taxon>Bacteria</taxon>
        <taxon>Bacillati</taxon>
        <taxon>Actinomycetota</taxon>
        <taxon>Actinomycetes</taxon>
        <taxon>Micrococcales</taxon>
        <taxon>Bogoriellaceae</taxon>
        <taxon>Georgenia</taxon>
    </lineage>
</organism>
<comment type="caution">
    <text evidence="1">The sequence shown here is derived from an EMBL/GenBank/DDBJ whole genome shotgun (WGS) entry which is preliminary data.</text>
</comment>
<dbReference type="EMBL" id="WHJE01000088">
    <property type="protein sequence ID" value="KAE8763197.1"/>
    <property type="molecule type" value="Genomic_DNA"/>
</dbReference>
<proteinExistence type="predicted"/>
<reference evidence="1 2" key="1">
    <citation type="submission" date="2019-10" db="EMBL/GenBank/DDBJ databases">
        <title>Georgenia wutianyii sp. nov. and Georgenia yuyongxinii sp. nov. isolated from plateau pika (Ochotona curzoniae) in the Qinghai-Tibet plateau of China.</title>
        <authorList>
            <person name="Tian Z."/>
        </authorList>
    </citation>
    <scope>NUCLEOTIDE SEQUENCE [LARGE SCALE GENOMIC DNA]</scope>
    <source>
        <strain evidence="1 2">DSM 21501</strain>
    </source>
</reference>
<gene>
    <name evidence="1" type="ORF">GB883_15380</name>
</gene>
<dbReference type="Proteomes" id="UP000451860">
    <property type="component" value="Unassembled WGS sequence"/>
</dbReference>
<accession>A0A7J5ULD9</accession>
<evidence type="ECO:0000313" key="2">
    <source>
        <dbReference type="Proteomes" id="UP000451860"/>
    </source>
</evidence>